<dbReference type="InterPro" id="IPR029052">
    <property type="entry name" value="Metallo-depent_PP-like"/>
</dbReference>
<evidence type="ECO:0000313" key="4">
    <source>
        <dbReference type="EMBL" id="NEW54286.1"/>
    </source>
</evidence>
<feature type="domain" description="Calcineurin-like phosphoesterase" evidence="2">
    <location>
        <begin position="31"/>
        <end position="226"/>
    </location>
</feature>
<dbReference type="EMBL" id="JAAGUZ010000026">
    <property type="protein sequence ID" value="NEW45114.1"/>
    <property type="molecule type" value="Genomic_DNA"/>
</dbReference>
<evidence type="ECO:0000256" key="1">
    <source>
        <dbReference type="SAM" id="MobiDB-lite"/>
    </source>
</evidence>
<dbReference type="PANTHER" id="PTHR42850:SF7">
    <property type="entry name" value="BIS(5'-NUCLEOSYL)-TETRAPHOSPHATASE PRPE [ASYMMETRICAL]"/>
    <property type="match status" value="1"/>
</dbReference>
<dbReference type="Proteomes" id="UP000468928">
    <property type="component" value="Unassembled WGS sequence"/>
</dbReference>
<dbReference type="PANTHER" id="PTHR42850">
    <property type="entry name" value="METALLOPHOSPHOESTERASE"/>
    <property type="match status" value="1"/>
</dbReference>
<comment type="caution">
    <text evidence="3">The sequence shown here is derived from an EMBL/GenBank/DDBJ whole genome shotgun (WGS) entry which is preliminary data.</text>
</comment>
<dbReference type="Proteomes" id="UP000470876">
    <property type="component" value="Unassembled WGS sequence"/>
</dbReference>
<evidence type="ECO:0000313" key="3">
    <source>
        <dbReference type="EMBL" id="NEW45114.1"/>
    </source>
</evidence>
<keyword evidence="6" id="KW-1185">Reference proteome</keyword>
<dbReference type="GO" id="GO:0005737">
    <property type="term" value="C:cytoplasm"/>
    <property type="evidence" value="ECO:0007669"/>
    <property type="project" value="TreeGrafter"/>
</dbReference>
<gene>
    <name evidence="3" type="ORF">GV789_11690</name>
    <name evidence="4" type="ORF">GV794_01185</name>
</gene>
<accession>A0A6P1D6W9</accession>
<dbReference type="GO" id="GO:0016791">
    <property type="term" value="F:phosphatase activity"/>
    <property type="evidence" value="ECO:0007669"/>
    <property type="project" value="TreeGrafter"/>
</dbReference>
<dbReference type="InterPro" id="IPR041780">
    <property type="entry name" value="MPP_PrpE-like"/>
</dbReference>
<dbReference type="EMBL" id="JAAGUX010000002">
    <property type="protein sequence ID" value="NEW54286.1"/>
    <property type="molecule type" value="Genomic_DNA"/>
</dbReference>
<evidence type="ECO:0000313" key="5">
    <source>
        <dbReference type="Proteomes" id="UP000468928"/>
    </source>
</evidence>
<organism evidence="3 5">
    <name type="scientific">Nocardia cyriacigeorgica</name>
    <dbReference type="NCBI Taxonomy" id="135487"/>
    <lineage>
        <taxon>Bacteria</taxon>
        <taxon>Bacillati</taxon>
        <taxon>Actinomycetota</taxon>
        <taxon>Actinomycetes</taxon>
        <taxon>Mycobacteriales</taxon>
        <taxon>Nocardiaceae</taxon>
        <taxon>Nocardia</taxon>
    </lineage>
</organism>
<dbReference type="SUPFAM" id="SSF56300">
    <property type="entry name" value="Metallo-dependent phosphatases"/>
    <property type="match status" value="1"/>
</dbReference>
<evidence type="ECO:0000259" key="2">
    <source>
        <dbReference type="Pfam" id="PF00149"/>
    </source>
</evidence>
<evidence type="ECO:0000313" key="6">
    <source>
        <dbReference type="Proteomes" id="UP000470876"/>
    </source>
</evidence>
<dbReference type="InterPro" id="IPR050126">
    <property type="entry name" value="Ap4A_hydrolase"/>
</dbReference>
<reference evidence="5 6" key="1">
    <citation type="submission" date="2020-01" db="EMBL/GenBank/DDBJ databases">
        <title>Genetics and antimicrobial susceptibilities of Nocardia species isolated from the soil; a comparison with species isolated from humans.</title>
        <authorList>
            <person name="Carrasco G."/>
            <person name="Monzon S."/>
            <person name="Sansegundo M."/>
            <person name="Garcia E."/>
            <person name="Garrido N."/>
            <person name="Medina M.J."/>
            <person name="Villalon P."/>
            <person name="Ramirez-Arocha A.C."/>
            <person name="Jimenez P."/>
            <person name="Cuesta I."/>
            <person name="Valdezate S."/>
        </authorList>
    </citation>
    <scope>NUCLEOTIDE SEQUENCE [LARGE SCALE GENOMIC DNA]</scope>
    <source>
        <strain evidence="3 5">CNM20110639</strain>
        <strain evidence="4 6">CNM20110649</strain>
    </source>
</reference>
<name>A0A6P1D6W9_9NOCA</name>
<sequence length="280" mass="30333">MLSNDRRTAGPHAAETGDYDAPHDRRELTGPFDVIGDVHGCRAELETLLGTLGYRLHRDGSGRPVGADHPGGRTAVFLGDLVDRGPDTPGVLRLVMGMVEAGTALCVTGNHENKLVRALDGKNVRLAHGIAESLRQLREESAGFRRAAREFCRELVSHYVLDGGKLVVAHAGLKEELHGRDSGRVRAFAMYGETSGATDEYGLPVRYPWAHDYRGRAAVLYGHTPVADLVWVNNTLCLDTGAVFGGSLSALRYPERTTVSVPAERVWCELARPLPPVAIP</sequence>
<dbReference type="Pfam" id="PF00149">
    <property type="entry name" value="Metallophos"/>
    <property type="match status" value="1"/>
</dbReference>
<protein>
    <submittedName>
        <fullName evidence="3">Protein phosphatase</fullName>
    </submittedName>
</protein>
<dbReference type="Gene3D" id="3.60.21.10">
    <property type="match status" value="1"/>
</dbReference>
<dbReference type="AlphaFoldDB" id="A0A6P1D6W9"/>
<feature type="region of interest" description="Disordered" evidence="1">
    <location>
        <begin position="1"/>
        <end position="25"/>
    </location>
</feature>
<dbReference type="CDD" id="cd07423">
    <property type="entry name" value="MPP_Prp_like"/>
    <property type="match status" value="1"/>
</dbReference>
<dbReference type="InterPro" id="IPR004843">
    <property type="entry name" value="Calcineurin-like_PHP"/>
</dbReference>
<proteinExistence type="predicted"/>